<dbReference type="Proteomes" id="UP000657931">
    <property type="component" value="Unassembled WGS sequence"/>
</dbReference>
<keyword evidence="3" id="KW-1185">Reference proteome</keyword>
<feature type="domain" description="GAF" evidence="1">
    <location>
        <begin position="26"/>
        <end position="186"/>
    </location>
</feature>
<organism evidence="2 3">
    <name type="scientific">Cytobacillus stercorigallinarum</name>
    <dbReference type="NCBI Taxonomy" id="2762240"/>
    <lineage>
        <taxon>Bacteria</taxon>
        <taxon>Bacillati</taxon>
        <taxon>Bacillota</taxon>
        <taxon>Bacilli</taxon>
        <taxon>Bacillales</taxon>
        <taxon>Bacillaceae</taxon>
        <taxon>Cytobacillus</taxon>
    </lineage>
</organism>
<dbReference type="PANTHER" id="PTHR33744:SF15">
    <property type="entry name" value="CARBOHYDRATE DIACID REGULATOR"/>
    <property type="match status" value="1"/>
</dbReference>
<dbReference type="Gene3D" id="1.10.10.2840">
    <property type="entry name" value="PucR C-terminal helix-turn-helix domain"/>
    <property type="match status" value="1"/>
</dbReference>
<proteinExistence type="predicted"/>
<sequence>MYENEKIKQRLNTFINVSRNITSNTSLTKLVQEIIEAVIESIDKADAGFFLLWNEEKEYLEIEGAYNFKEEMYLQNKLLAGEGISGSVFEDGCSKMIHTAEKIKEAMGNMRNQTLHYYLESTVHAAIPVSCMSVPLIHQNKKIGVLTIDNFKNNGFFSDEDLAFLEAIGHQIAISIVNARAFQEKEKQTKELETILSLHNELNHVALKGDGTFSLVKKLAEKFSGSILYFDSLYRLKTSYPPSEDHHFYIKEWLKKNAKKLSIPRLLDVYKKDEWVGQAIGVMSSFGTIGFLVVTEQKKELNLIGELAFKHAASIMAIEQMKQQEQMKHQLMEKEELLKDILKNNFTLEVQRALKRYGVSIEDKCVFIGMERLRNDEALESFSSIENQVKSVFQDRFLTICFPGRDMIYVMLASKDSLLNREEELKTRSERLQQYYHPNLIYIGRSVGSLRQADISFKDVQIMPDFLLEQAKKTSKVIGFREIGYRRYLNDVSDDDATAFIKIFLEGILQANKNDLLKTLTTYLQTDKNAVKTAEEMHLHPNTVYYRIQQIEEKLNINLDSMEDCMNVKIALDLYQLKHS</sequence>
<gene>
    <name evidence="2" type="ORF">H9655_14140</name>
</gene>
<dbReference type="Pfam" id="PF13556">
    <property type="entry name" value="HTH_30"/>
    <property type="match status" value="1"/>
</dbReference>
<evidence type="ECO:0000313" key="2">
    <source>
        <dbReference type="EMBL" id="MBD7938169.1"/>
    </source>
</evidence>
<evidence type="ECO:0000313" key="3">
    <source>
        <dbReference type="Proteomes" id="UP000657931"/>
    </source>
</evidence>
<dbReference type="RefSeq" id="WP_191815104.1">
    <property type="nucleotide sequence ID" value="NZ_JACSQT010000007.1"/>
</dbReference>
<dbReference type="Gene3D" id="3.30.450.40">
    <property type="match status" value="1"/>
</dbReference>
<evidence type="ECO:0000259" key="1">
    <source>
        <dbReference type="SMART" id="SM00065"/>
    </source>
</evidence>
<dbReference type="EMBL" id="JACSQT010000007">
    <property type="protein sequence ID" value="MBD7938169.1"/>
    <property type="molecule type" value="Genomic_DNA"/>
</dbReference>
<dbReference type="InterPro" id="IPR051448">
    <property type="entry name" value="CdaR-like_regulators"/>
</dbReference>
<dbReference type="InterPro" id="IPR042070">
    <property type="entry name" value="PucR_C-HTH_sf"/>
</dbReference>
<accession>A0ABR8QRL9</accession>
<reference evidence="2 3" key="1">
    <citation type="submission" date="2020-08" db="EMBL/GenBank/DDBJ databases">
        <title>A Genomic Blueprint of the Chicken Gut Microbiome.</title>
        <authorList>
            <person name="Gilroy R."/>
            <person name="Ravi A."/>
            <person name="Getino M."/>
            <person name="Pursley I."/>
            <person name="Horton D.L."/>
            <person name="Alikhan N.-F."/>
            <person name="Baker D."/>
            <person name="Gharbi K."/>
            <person name="Hall N."/>
            <person name="Watson M."/>
            <person name="Adriaenssens E.M."/>
            <person name="Foster-Nyarko E."/>
            <person name="Jarju S."/>
            <person name="Secka A."/>
            <person name="Antonio M."/>
            <person name="Oren A."/>
            <person name="Chaudhuri R."/>
            <person name="La Ragione R.M."/>
            <person name="Hildebrand F."/>
            <person name="Pallen M.J."/>
        </authorList>
    </citation>
    <scope>NUCLEOTIDE SEQUENCE [LARGE SCALE GENOMIC DNA]</scope>
    <source>
        <strain evidence="2 3">Sa5YUA1</strain>
    </source>
</reference>
<dbReference type="Pfam" id="PF13185">
    <property type="entry name" value="GAF_2"/>
    <property type="match status" value="1"/>
</dbReference>
<dbReference type="InterPro" id="IPR003018">
    <property type="entry name" value="GAF"/>
</dbReference>
<name>A0ABR8QRL9_9BACI</name>
<dbReference type="SMART" id="SM00065">
    <property type="entry name" value="GAF"/>
    <property type="match status" value="1"/>
</dbReference>
<dbReference type="SUPFAM" id="SSF55781">
    <property type="entry name" value="GAF domain-like"/>
    <property type="match status" value="1"/>
</dbReference>
<dbReference type="InterPro" id="IPR029016">
    <property type="entry name" value="GAF-like_dom_sf"/>
</dbReference>
<comment type="caution">
    <text evidence="2">The sequence shown here is derived from an EMBL/GenBank/DDBJ whole genome shotgun (WGS) entry which is preliminary data.</text>
</comment>
<dbReference type="InterPro" id="IPR025736">
    <property type="entry name" value="PucR_C-HTH_dom"/>
</dbReference>
<protein>
    <submittedName>
        <fullName evidence="2">Helix-turn-helix domain-containing protein</fullName>
    </submittedName>
</protein>
<dbReference type="PANTHER" id="PTHR33744">
    <property type="entry name" value="CARBOHYDRATE DIACID REGULATOR"/>
    <property type="match status" value="1"/>
</dbReference>